<dbReference type="eggNOG" id="COG1683">
    <property type="taxonomic scope" value="Bacteria"/>
</dbReference>
<dbReference type="RefSeq" id="WP_023388228.1">
    <property type="nucleotide sequence ID" value="NZ_AXUN02000185.1"/>
</dbReference>
<dbReference type="OrthoDB" id="9797779at2"/>
<dbReference type="PANTHER" id="PTHR30087">
    <property type="entry name" value="INNER MEMBRANE PROTEIN"/>
    <property type="match status" value="1"/>
</dbReference>
<keyword evidence="2" id="KW-1185">Reference proteome</keyword>
<dbReference type="PATRIC" id="fig|994573.3.peg.2377"/>
<evidence type="ECO:0000313" key="1">
    <source>
        <dbReference type="EMBL" id="ETA80220.1"/>
    </source>
</evidence>
<proteinExistence type="predicted"/>
<accession>V7I1V7</accession>
<organism evidence="1 2">
    <name type="scientific">Youngiibacter fragilis 232.1</name>
    <dbReference type="NCBI Taxonomy" id="994573"/>
    <lineage>
        <taxon>Bacteria</taxon>
        <taxon>Bacillati</taxon>
        <taxon>Bacillota</taxon>
        <taxon>Clostridia</taxon>
        <taxon>Eubacteriales</taxon>
        <taxon>Clostridiaceae</taxon>
        <taxon>Youngiibacter</taxon>
    </lineage>
</organism>
<dbReference type="Pfam" id="PF04463">
    <property type="entry name" value="2-thiour_desulf"/>
    <property type="match status" value="1"/>
</dbReference>
<name>V7I1V7_9CLOT</name>
<dbReference type="EMBL" id="AXUN02000185">
    <property type="protein sequence ID" value="ETA80220.1"/>
    <property type="molecule type" value="Genomic_DNA"/>
</dbReference>
<evidence type="ECO:0000313" key="2">
    <source>
        <dbReference type="Proteomes" id="UP000017747"/>
    </source>
</evidence>
<sequence>MEKIIVSACLLGEKVRYDGTGKSVEGIIGLSGKYELIPVCPEVLGGLPIPRPRSEIREGRVFTIDGRDVTHEFSSGAKKVLKISLEKGALKAILKARSPSCGRGMIYGGSFDGMLVEGNGIACELLLENGIEVFDENDFWRLIR</sequence>
<dbReference type="STRING" id="994573.T472_0212750"/>
<dbReference type="PANTHER" id="PTHR30087:SF1">
    <property type="entry name" value="HYPOTHETICAL CYTOSOLIC PROTEIN"/>
    <property type="match status" value="1"/>
</dbReference>
<comment type="caution">
    <text evidence="1">The sequence shown here is derived from an EMBL/GenBank/DDBJ whole genome shotgun (WGS) entry which is preliminary data.</text>
</comment>
<dbReference type="InterPro" id="IPR007553">
    <property type="entry name" value="2-thiour_desulf"/>
</dbReference>
<reference evidence="1 2" key="1">
    <citation type="journal article" date="2014" name="Genome Announc.">
        <title>Genome Sequence of Youngiibacter fragilis, the Type Strain of the Genus Youngiibacter.</title>
        <authorList>
            <person name="Wawrik C.B."/>
            <person name="Callaghan A.V."/>
            <person name="Stamps B.W."/>
            <person name="Wawrik B."/>
        </authorList>
    </citation>
    <scope>NUCLEOTIDE SEQUENCE [LARGE SCALE GENOMIC DNA]</scope>
    <source>
        <strain evidence="1 2">232.1</strain>
    </source>
</reference>
<protein>
    <submittedName>
        <fullName evidence="1">Uncharacterized protein</fullName>
    </submittedName>
</protein>
<gene>
    <name evidence="1" type="ORF">T472_0212750</name>
</gene>
<dbReference type="Proteomes" id="UP000017747">
    <property type="component" value="Unassembled WGS sequence"/>
</dbReference>
<dbReference type="AlphaFoldDB" id="V7I1V7"/>